<keyword evidence="1" id="KW-0472">Membrane</keyword>
<keyword evidence="1" id="KW-1133">Transmembrane helix</keyword>
<dbReference type="STRING" id="683260.SAMN05421874_10583"/>
<evidence type="ECO:0000313" key="3">
    <source>
        <dbReference type="Proteomes" id="UP000198683"/>
    </source>
</evidence>
<dbReference type="EMBL" id="FNFB01000005">
    <property type="protein sequence ID" value="SDK08919.1"/>
    <property type="molecule type" value="Genomic_DNA"/>
</dbReference>
<organism evidence="2 3">
    <name type="scientific">Nonomuraea maritima</name>
    <dbReference type="NCBI Taxonomy" id="683260"/>
    <lineage>
        <taxon>Bacteria</taxon>
        <taxon>Bacillati</taxon>
        <taxon>Actinomycetota</taxon>
        <taxon>Actinomycetes</taxon>
        <taxon>Streptosporangiales</taxon>
        <taxon>Streptosporangiaceae</taxon>
        <taxon>Nonomuraea</taxon>
    </lineage>
</organism>
<evidence type="ECO:0000313" key="2">
    <source>
        <dbReference type="EMBL" id="SDK08919.1"/>
    </source>
</evidence>
<keyword evidence="3" id="KW-1185">Reference proteome</keyword>
<evidence type="ECO:0000256" key="1">
    <source>
        <dbReference type="SAM" id="Phobius"/>
    </source>
</evidence>
<feature type="transmembrane region" description="Helical" evidence="1">
    <location>
        <begin position="33"/>
        <end position="51"/>
    </location>
</feature>
<keyword evidence="1" id="KW-0812">Transmembrane</keyword>
<gene>
    <name evidence="2" type="ORF">SAMN05421874_10583</name>
</gene>
<proteinExistence type="predicted"/>
<reference evidence="2 3" key="1">
    <citation type="submission" date="2016-10" db="EMBL/GenBank/DDBJ databases">
        <authorList>
            <person name="de Groot N.N."/>
        </authorList>
    </citation>
    <scope>NUCLEOTIDE SEQUENCE [LARGE SCALE GENOMIC DNA]</scope>
    <source>
        <strain evidence="2 3">CGMCC 4.5681</strain>
    </source>
</reference>
<dbReference type="Proteomes" id="UP000198683">
    <property type="component" value="Unassembled WGS sequence"/>
</dbReference>
<dbReference type="AlphaFoldDB" id="A0A1G8Z1C0"/>
<accession>A0A1G8Z1C0</accession>
<sequence length="52" mass="5398">MNNSFAPVRVALGVTLSAALVMAAHQFWTPSFALLAWTLMGVTAGFSLSGSV</sequence>
<protein>
    <submittedName>
        <fullName evidence="2">Uncharacterized protein</fullName>
    </submittedName>
</protein>
<name>A0A1G8Z1C0_9ACTN</name>